<dbReference type="Proteomes" id="UP000094385">
    <property type="component" value="Unassembled WGS sequence"/>
</dbReference>
<feature type="compositionally biased region" description="Basic and acidic residues" evidence="1">
    <location>
        <begin position="116"/>
        <end position="135"/>
    </location>
</feature>
<dbReference type="EMBL" id="KV454295">
    <property type="protein sequence ID" value="ODQ72745.1"/>
    <property type="molecule type" value="Genomic_DNA"/>
</dbReference>
<evidence type="ECO:0000313" key="3">
    <source>
        <dbReference type="Proteomes" id="UP000094385"/>
    </source>
</evidence>
<organism evidence="2 3">
    <name type="scientific">Lipomyces starkeyi NRRL Y-11557</name>
    <dbReference type="NCBI Taxonomy" id="675824"/>
    <lineage>
        <taxon>Eukaryota</taxon>
        <taxon>Fungi</taxon>
        <taxon>Dikarya</taxon>
        <taxon>Ascomycota</taxon>
        <taxon>Saccharomycotina</taxon>
        <taxon>Lipomycetes</taxon>
        <taxon>Lipomycetales</taxon>
        <taxon>Lipomycetaceae</taxon>
        <taxon>Lipomyces</taxon>
    </lineage>
</organism>
<dbReference type="AlphaFoldDB" id="A0A1E3Q4V7"/>
<reference evidence="2 3" key="1">
    <citation type="journal article" date="2016" name="Proc. Natl. Acad. Sci. U.S.A.">
        <title>Comparative genomics of biotechnologically important yeasts.</title>
        <authorList>
            <person name="Riley R."/>
            <person name="Haridas S."/>
            <person name="Wolfe K.H."/>
            <person name="Lopes M.R."/>
            <person name="Hittinger C.T."/>
            <person name="Goeker M."/>
            <person name="Salamov A.A."/>
            <person name="Wisecaver J.H."/>
            <person name="Long T.M."/>
            <person name="Calvey C.H."/>
            <person name="Aerts A.L."/>
            <person name="Barry K.W."/>
            <person name="Choi C."/>
            <person name="Clum A."/>
            <person name="Coughlan A.Y."/>
            <person name="Deshpande S."/>
            <person name="Douglass A.P."/>
            <person name="Hanson S.J."/>
            <person name="Klenk H.-P."/>
            <person name="LaButti K.M."/>
            <person name="Lapidus A."/>
            <person name="Lindquist E.A."/>
            <person name="Lipzen A.M."/>
            <person name="Meier-Kolthoff J.P."/>
            <person name="Ohm R.A."/>
            <person name="Otillar R.P."/>
            <person name="Pangilinan J.L."/>
            <person name="Peng Y."/>
            <person name="Rokas A."/>
            <person name="Rosa C.A."/>
            <person name="Scheuner C."/>
            <person name="Sibirny A.A."/>
            <person name="Slot J.C."/>
            <person name="Stielow J.B."/>
            <person name="Sun H."/>
            <person name="Kurtzman C.P."/>
            <person name="Blackwell M."/>
            <person name="Grigoriev I.V."/>
            <person name="Jeffries T.W."/>
        </authorList>
    </citation>
    <scope>NUCLEOTIDE SEQUENCE [LARGE SCALE GENOMIC DNA]</scope>
    <source>
        <strain evidence="2 3">NRRL Y-11557</strain>
    </source>
</reference>
<gene>
    <name evidence="2" type="ORF">LIPSTDRAFT_4119</name>
</gene>
<feature type="region of interest" description="Disordered" evidence="1">
    <location>
        <begin position="82"/>
        <end position="135"/>
    </location>
</feature>
<sequence length="135" mass="14975">MSQAFNNVADFDSFIGAIKAIVSSVNREHQAKSLEELKSDCPAALFSKSVELSVLGSNEALFVRLDIRTKIETSKLKPSNNLITTENEATGMDKEHSTMQQASVTDEVNSQNDESIDGHDNDYRDKKFEEMSDVV</sequence>
<accession>A0A1E3Q4V7</accession>
<proteinExistence type="predicted"/>
<keyword evidence="3" id="KW-1185">Reference proteome</keyword>
<protein>
    <submittedName>
        <fullName evidence="2">Uncharacterized protein</fullName>
    </submittedName>
</protein>
<name>A0A1E3Q4V7_LIPST</name>
<evidence type="ECO:0000313" key="2">
    <source>
        <dbReference type="EMBL" id="ODQ72745.1"/>
    </source>
</evidence>
<feature type="compositionally biased region" description="Polar residues" evidence="1">
    <location>
        <begin position="98"/>
        <end position="113"/>
    </location>
</feature>
<evidence type="ECO:0000256" key="1">
    <source>
        <dbReference type="SAM" id="MobiDB-lite"/>
    </source>
</evidence>